<dbReference type="STRING" id="1121325.SAMN04515677_101621"/>
<feature type="chain" id="PRO_5011626912" evidence="1">
    <location>
        <begin position="22"/>
        <end position="138"/>
    </location>
</feature>
<protein>
    <submittedName>
        <fullName evidence="2">Uncharacterized protein</fullName>
    </submittedName>
</protein>
<evidence type="ECO:0000313" key="3">
    <source>
        <dbReference type="Proteomes" id="UP000199068"/>
    </source>
</evidence>
<gene>
    <name evidence="2" type="ORF">SAMN04515677_101621</name>
</gene>
<name>A0A1G9JEC6_9FIRM</name>
<dbReference type="EMBL" id="FNGW01000001">
    <property type="protein sequence ID" value="SDL35967.1"/>
    <property type="molecule type" value="Genomic_DNA"/>
</dbReference>
<keyword evidence="3" id="KW-1185">Reference proteome</keyword>
<evidence type="ECO:0000256" key="1">
    <source>
        <dbReference type="SAM" id="SignalP"/>
    </source>
</evidence>
<accession>A0A1G9JEC6</accession>
<sequence>MYKKILCMATAFMLCTNIAFANPKQSINDVETISNSLNTIYLAVLQGKDINSIKKDITFIQSELNRERDEILHEIPNYESKEKQKSIYFSLLSVLNHYQISILELEDYHKTNNHQSLISAISELNNGNLMLGTIKSKL</sequence>
<reference evidence="2 3" key="1">
    <citation type="submission" date="2016-10" db="EMBL/GenBank/DDBJ databases">
        <authorList>
            <person name="de Groot N.N."/>
        </authorList>
    </citation>
    <scope>NUCLEOTIDE SEQUENCE [LARGE SCALE GENOMIC DNA]</scope>
    <source>
        <strain evidence="2 3">DSM 797</strain>
    </source>
</reference>
<feature type="signal peptide" evidence="1">
    <location>
        <begin position="1"/>
        <end position="21"/>
    </location>
</feature>
<evidence type="ECO:0000313" key="2">
    <source>
        <dbReference type="EMBL" id="SDL35967.1"/>
    </source>
</evidence>
<organism evidence="2 3">
    <name type="scientific">Romboutsia lituseburensis DSM 797</name>
    <dbReference type="NCBI Taxonomy" id="1121325"/>
    <lineage>
        <taxon>Bacteria</taxon>
        <taxon>Bacillati</taxon>
        <taxon>Bacillota</taxon>
        <taxon>Clostridia</taxon>
        <taxon>Peptostreptococcales</taxon>
        <taxon>Peptostreptococcaceae</taxon>
        <taxon>Romboutsia</taxon>
    </lineage>
</organism>
<keyword evidence="1" id="KW-0732">Signal</keyword>
<dbReference type="Proteomes" id="UP000199068">
    <property type="component" value="Unassembled WGS sequence"/>
</dbReference>
<dbReference type="AlphaFoldDB" id="A0A1G9JEC6"/>
<proteinExistence type="predicted"/>